<dbReference type="GO" id="GO:0016740">
    <property type="term" value="F:transferase activity"/>
    <property type="evidence" value="ECO:0007669"/>
    <property type="project" value="UniProtKB-KW"/>
</dbReference>
<dbReference type="AlphaFoldDB" id="A0A5B2VLQ7"/>
<dbReference type="Proteomes" id="UP000324611">
    <property type="component" value="Unassembled WGS sequence"/>
</dbReference>
<proteinExistence type="predicted"/>
<dbReference type="Pfam" id="PF08843">
    <property type="entry name" value="AbiEii"/>
    <property type="match status" value="1"/>
</dbReference>
<name>A0A5B2VLQ7_9BACT</name>
<evidence type="ECO:0000313" key="2">
    <source>
        <dbReference type="Proteomes" id="UP000324611"/>
    </source>
</evidence>
<accession>A0A5B2VLQ7</accession>
<keyword evidence="2" id="KW-1185">Reference proteome</keyword>
<keyword evidence="1" id="KW-0808">Transferase</keyword>
<comment type="caution">
    <text evidence="1">The sequence shown here is derived from an EMBL/GenBank/DDBJ whole genome shotgun (WGS) entry which is preliminary data.</text>
</comment>
<dbReference type="RefSeq" id="WP_149840605.1">
    <property type="nucleotide sequence ID" value="NZ_VUOC01000004.1"/>
</dbReference>
<dbReference type="InterPro" id="IPR014942">
    <property type="entry name" value="AbiEii"/>
</dbReference>
<protein>
    <submittedName>
        <fullName evidence="1">Nucleotidyl transferase AbiEii/AbiGii toxin family protein</fullName>
    </submittedName>
</protein>
<gene>
    <name evidence="1" type="ORF">F0L74_24805</name>
</gene>
<reference evidence="1 2" key="2">
    <citation type="submission" date="2019-09" db="EMBL/GenBank/DDBJ databases">
        <authorList>
            <person name="Jin C."/>
        </authorList>
    </citation>
    <scope>NUCLEOTIDE SEQUENCE [LARGE SCALE GENOMIC DNA]</scope>
    <source>
        <strain evidence="1 2">BN140078</strain>
    </source>
</reference>
<evidence type="ECO:0000313" key="1">
    <source>
        <dbReference type="EMBL" id="KAA2239426.1"/>
    </source>
</evidence>
<sequence>MNKDEMEALRPLLLAELREENRERMLVNEAFIRRAVALQQPFMLKGSFVTRQYFANPEDRFPYDLDWVYTGGRIDDVEKATEIFSRWIETIAGLVVPGTENIALQLDFQDKKMIWEAVDYSMSWDKPTISTSYYGLMGGKKIYMGEVDISYNVPVEMNPVPITYQPLTGDPFIVSHAVPLPLQISWKLHQTIVRPRFKDMFDLIHLLQHPSYTRDMAPTILKAMVKECAEGKVAQHQVNKLLTGDLVPLFNDGDIFGLWQFFRFGYVHEDWQKKPSLTWLAAELTNPDNLPATFKELREALFEAMQRAGITIETLHSIPYVERKLP</sequence>
<organism evidence="1 2">
    <name type="scientific">Chitinophaga agrisoli</name>
    <dbReference type="NCBI Taxonomy" id="2607653"/>
    <lineage>
        <taxon>Bacteria</taxon>
        <taxon>Pseudomonadati</taxon>
        <taxon>Bacteroidota</taxon>
        <taxon>Chitinophagia</taxon>
        <taxon>Chitinophagales</taxon>
        <taxon>Chitinophagaceae</taxon>
        <taxon>Chitinophaga</taxon>
    </lineage>
</organism>
<dbReference type="EMBL" id="VUOC01000004">
    <property type="protein sequence ID" value="KAA2239426.1"/>
    <property type="molecule type" value="Genomic_DNA"/>
</dbReference>
<reference evidence="1 2" key="1">
    <citation type="submission" date="2019-09" db="EMBL/GenBank/DDBJ databases">
        <title>Chitinophaga ginsengihumi sp. nov., isolated from soil of ginseng rhizosphere.</title>
        <authorList>
            <person name="Lee J."/>
        </authorList>
    </citation>
    <scope>NUCLEOTIDE SEQUENCE [LARGE SCALE GENOMIC DNA]</scope>
    <source>
        <strain evidence="1 2">BN140078</strain>
    </source>
</reference>